<keyword evidence="1" id="KW-0472">Membrane</keyword>
<keyword evidence="1" id="KW-1133">Transmembrane helix</keyword>
<dbReference type="KEGG" id="lcu:PL11_004310"/>
<feature type="transmembrane region" description="Helical" evidence="1">
    <location>
        <begin position="38"/>
        <end position="57"/>
    </location>
</feature>
<evidence type="ECO:0000256" key="1">
    <source>
        <dbReference type="SAM" id="Phobius"/>
    </source>
</evidence>
<keyword evidence="1" id="KW-0812">Transmembrane</keyword>
<organism evidence="2 3">
    <name type="scientific">Lentilactobacillus curieae</name>
    <dbReference type="NCBI Taxonomy" id="1138822"/>
    <lineage>
        <taxon>Bacteria</taxon>
        <taxon>Bacillati</taxon>
        <taxon>Bacillota</taxon>
        <taxon>Bacilli</taxon>
        <taxon>Lactobacillales</taxon>
        <taxon>Lactobacillaceae</taxon>
        <taxon>Lentilactobacillus</taxon>
    </lineage>
</organism>
<gene>
    <name evidence="2" type="ORF">PL11_004310</name>
</gene>
<dbReference type="OrthoDB" id="2330128at2"/>
<proteinExistence type="predicted"/>
<keyword evidence="3" id="KW-1185">Reference proteome</keyword>
<feature type="transmembrane region" description="Helical" evidence="1">
    <location>
        <begin position="7"/>
        <end position="26"/>
    </location>
</feature>
<dbReference type="EMBL" id="CP018906">
    <property type="protein sequence ID" value="AQW21201.1"/>
    <property type="molecule type" value="Genomic_DNA"/>
</dbReference>
<name>A0A1S6QHX1_9LACO</name>
<evidence type="ECO:0000313" key="2">
    <source>
        <dbReference type="EMBL" id="AQW21201.1"/>
    </source>
</evidence>
<dbReference type="RefSeq" id="WP_035166608.1">
    <property type="nucleotide sequence ID" value="NZ_CP018906.1"/>
</dbReference>
<protein>
    <submittedName>
        <fullName evidence="2">Uncharacterized protein</fullName>
    </submittedName>
</protein>
<dbReference type="Proteomes" id="UP000030361">
    <property type="component" value="Chromosome"/>
</dbReference>
<sequence>MEKHRQFYKSFDFWIGFVLIVANLYSCITVEKFHGWSAVFDAIGLILGLVLVIGSIVTQIKLNKK</sequence>
<accession>A0A1S6QHX1</accession>
<reference evidence="2 3" key="1">
    <citation type="journal article" date="2015" name="Genome Announc.">
        <title>Genome Sequence of Lactobacillus curieae CCTCC M 2011381T, a Novel Producer of Gamma-aminobutyric Acid.</title>
        <authorList>
            <person name="Wang Y."/>
            <person name="Wang Y."/>
            <person name="Lang C."/>
            <person name="Wei D."/>
            <person name="Xu P."/>
            <person name="Xie J."/>
        </authorList>
    </citation>
    <scope>NUCLEOTIDE SEQUENCE [LARGE SCALE GENOMIC DNA]</scope>
    <source>
        <strain evidence="2 3">CCTCC M 2011381</strain>
    </source>
</reference>
<evidence type="ECO:0000313" key="3">
    <source>
        <dbReference type="Proteomes" id="UP000030361"/>
    </source>
</evidence>
<dbReference type="AlphaFoldDB" id="A0A1S6QHX1"/>